<proteinExistence type="predicted"/>
<name>A0A074X2X2_9PEZI</name>
<reference evidence="2 3" key="1">
    <citation type="journal article" date="2014" name="BMC Genomics">
        <title>Genome sequencing of four Aureobasidium pullulans varieties: biotechnological potential, stress tolerance, and description of new species.</title>
        <authorList>
            <person name="Gostin Ar C."/>
            <person name="Ohm R.A."/>
            <person name="Kogej T."/>
            <person name="Sonjak S."/>
            <person name="Turk M."/>
            <person name="Zajc J."/>
            <person name="Zalar P."/>
            <person name="Grube M."/>
            <person name="Sun H."/>
            <person name="Han J."/>
            <person name="Sharma A."/>
            <person name="Chiniquy J."/>
            <person name="Ngan C.Y."/>
            <person name="Lipzen A."/>
            <person name="Barry K."/>
            <person name="Grigoriev I.V."/>
            <person name="Gunde-Cimerman N."/>
        </authorList>
    </citation>
    <scope>NUCLEOTIDE SEQUENCE [LARGE SCALE GENOMIC DNA]</scope>
    <source>
        <strain evidence="2 3">CBS 147.97</strain>
    </source>
</reference>
<evidence type="ECO:0000313" key="2">
    <source>
        <dbReference type="EMBL" id="KEQ78099.1"/>
    </source>
</evidence>
<accession>A0A074X2X2</accession>
<dbReference type="Pfam" id="PF04248">
    <property type="entry name" value="NTP_transf_9"/>
    <property type="match status" value="1"/>
</dbReference>
<dbReference type="Gene3D" id="2.170.150.40">
    <property type="entry name" value="Domain of unknown function (DUF427)"/>
    <property type="match status" value="1"/>
</dbReference>
<evidence type="ECO:0000313" key="3">
    <source>
        <dbReference type="Proteomes" id="UP000027730"/>
    </source>
</evidence>
<dbReference type="Proteomes" id="UP000027730">
    <property type="component" value="Unassembled WGS sequence"/>
</dbReference>
<protein>
    <submittedName>
        <fullName evidence="2">DUF427-domain-containing protein</fullName>
    </submittedName>
</protein>
<dbReference type="PANTHER" id="PTHR34310:SF9">
    <property type="entry name" value="BLR5716 PROTEIN"/>
    <property type="match status" value="1"/>
</dbReference>
<dbReference type="OrthoDB" id="18996at2759"/>
<keyword evidence="3" id="KW-1185">Reference proteome</keyword>
<feature type="domain" description="DUF427" evidence="1">
    <location>
        <begin position="173"/>
        <end position="264"/>
    </location>
</feature>
<dbReference type="RefSeq" id="XP_013432281.1">
    <property type="nucleotide sequence ID" value="XM_013576827.1"/>
</dbReference>
<gene>
    <name evidence="2" type="ORF">M436DRAFT_69231</name>
</gene>
<evidence type="ECO:0000259" key="1">
    <source>
        <dbReference type="Pfam" id="PF04248"/>
    </source>
</evidence>
<organism evidence="2 3">
    <name type="scientific">Aureobasidium namibiae CBS 147.97</name>
    <dbReference type="NCBI Taxonomy" id="1043004"/>
    <lineage>
        <taxon>Eukaryota</taxon>
        <taxon>Fungi</taxon>
        <taxon>Dikarya</taxon>
        <taxon>Ascomycota</taxon>
        <taxon>Pezizomycotina</taxon>
        <taxon>Dothideomycetes</taxon>
        <taxon>Dothideomycetidae</taxon>
        <taxon>Dothideales</taxon>
        <taxon>Saccotheciaceae</taxon>
        <taxon>Aureobasidium</taxon>
    </lineage>
</organism>
<dbReference type="GeneID" id="25414546"/>
<dbReference type="STRING" id="1043004.A0A074X2X2"/>
<dbReference type="HOGENOM" id="CLU_059611_1_1_1"/>
<dbReference type="EMBL" id="KL584702">
    <property type="protein sequence ID" value="KEQ78099.1"/>
    <property type="molecule type" value="Genomic_DNA"/>
</dbReference>
<dbReference type="AlphaFoldDB" id="A0A074X2X2"/>
<sequence length="279" mass="31717">MAAPGREVNLPTLARHLVENGPHKTLPTPRRVRILINGACIADTLNTGGALFVWEHPYYPQLYVPKSALLENVKGYTIVYENHRDVKDTHDKPIAQTLKVKVTRNSDNSMKEVKDGFMVFRDDLPERASPLNNMLKVNFSCADKWLEEDTPMFVHPKDPFKRIDILHCSRPLRVSLNNTVIANSPFSLQLHETGLRVRYYVPLSSVDTSVLRPSQTTTQCPYKGTAEYYDVVVGGETYKDVVWFYTQPTVECAAIAGLCCFYNEKVDMQIQNGDEWHKA</sequence>
<dbReference type="InterPro" id="IPR038694">
    <property type="entry name" value="DUF427_sf"/>
</dbReference>
<dbReference type="PANTHER" id="PTHR34310">
    <property type="entry name" value="DUF427 DOMAIN PROTEIN (AFU_ORTHOLOGUE AFUA_3G02220)"/>
    <property type="match status" value="1"/>
</dbReference>
<dbReference type="InterPro" id="IPR007361">
    <property type="entry name" value="DUF427"/>
</dbReference>